<evidence type="ECO:0008006" key="9">
    <source>
        <dbReference type="Google" id="ProtNLM"/>
    </source>
</evidence>
<evidence type="ECO:0000256" key="2">
    <source>
        <dbReference type="ARBA" id="ARBA00022723"/>
    </source>
</evidence>
<protein>
    <recommendedName>
        <fullName evidence="9">Dihydroxy-acid dehydratase</fullName>
    </recommendedName>
</protein>
<dbReference type="Pfam" id="PF00920">
    <property type="entry name" value="ILVD_EDD_N"/>
    <property type="match status" value="1"/>
</dbReference>
<accession>X0X887</accession>
<dbReference type="Pfam" id="PF24877">
    <property type="entry name" value="ILV_EDD_C"/>
    <property type="match status" value="1"/>
</dbReference>
<feature type="domain" description="Dihydroxy-acid/6-phosphogluconate dehydratase N-terminal" evidence="6">
    <location>
        <begin position="12"/>
        <end position="200"/>
    </location>
</feature>
<sequence>YIPSENKRILSATAREYLGKFRKGEVSKEEFLEVECAAAPTLGSCAGMATANSMSCLAEVLGMSLPGCGSAPAISAKKRTLAVKTGKQIIEVLKAGLTPSKIMTRDTLENAIVAVMALGASTNCILHLLAIAEELGHRLSLQDFDRISQRTPHVVNVWPSGKYYVSDLEEAGGIPAVLKELAPLLHTDATTITGKTLGENIKDAMVYNRDIITSRDNPVHKQGGIAILYGNLAPEGAVVKQSAVPEEMMVH</sequence>
<gene>
    <name evidence="8" type="ORF">S01H1_64752</name>
</gene>
<dbReference type="SUPFAM" id="SSF143975">
    <property type="entry name" value="IlvD/EDD N-terminal domain-like"/>
    <property type="match status" value="1"/>
</dbReference>
<comment type="caution">
    <text evidence="8">The sequence shown here is derived from an EMBL/GenBank/DDBJ whole genome shotgun (WGS) entry which is preliminary data.</text>
</comment>
<evidence type="ECO:0000256" key="1">
    <source>
        <dbReference type="ARBA" id="ARBA00006486"/>
    </source>
</evidence>
<keyword evidence="4" id="KW-0411">Iron-sulfur</keyword>
<keyword evidence="5" id="KW-0456">Lyase</keyword>
<dbReference type="InterPro" id="IPR037237">
    <property type="entry name" value="IlvD/EDD_N"/>
</dbReference>
<comment type="similarity">
    <text evidence="1">Belongs to the IlvD/Edd family.</text>
</comment>
<dbReference type="GO" id="GO:0051536">
    <property type="term" value="F:iron-sulfur cluster binding"/>
    <property type="evidence" value="ECO:0007669"/>
    <property type="project" value="UniProtKB-KW"/>
</dbReference>
<reference evidence="8" key="1">
    <citation type="journal article" date="2014" name="Front. Microbiol.">
        <title>High frequency of phylogenetically diverse reductive dehalogenase-homologous genes in deep subseafloor sedimentary metagenomes.</title>
        <authorList>
            <person name="Kawai M."/>
            <person name="Futagami T."/>
            <person name="Toyoda A."/>
            <person name="Takaki Y."/>
            <person name="Nishi S."/>
            <person name="Hori S."/>
            <person name="Arai W."/>
            <person name="Tsubouchi T."/>
            <person name="Morono Y."/>
            <person name="Uchiyama I."/>
            <person name="Ito T."/>
            <person name="Fujiyama A."/>
            <person name="Inagaki F."/>
            <person name="Takami H."/>
        </authorList>
    </citation>
    <scope>NUCLEOTIDE SEQUENCE</scope>
    <source>
        <strain evidence="8">Expedition CK06-06</strain>
    </source>
</reference>
<keyword evidence="3" id="KW-0408">Iron</keyword>
<evidence type="ECO:0000259" key="6">
    <source>
        <dbReference type="Pfam" id="PF00920"/>
    </source>
</evidence>
<dbReference type="PANTHER" id="PTHR43183">
    <property type="entry name" value="HYPOTHETICAL DIHYDROXYACID DEHYDRATASE (EUROFUNG)-RELATED"/>
    <property type="match status" value="1"/>
</dbReference>
<keyword evidence="2" id="KW-0479">Metal-binding</keyword>
<evidence type="ECO:0000313" key="8">
    <source>
        <dbReference type="EMBL" id="GAG31617.1"/>
    </source>
</evidence>
<evidence type="ECO:0000256" key="4">
    <source>
        <dbReference type="ARBA" id="ARBA00023014"/>
    </source>
</evidence>
<feature type="non-terminal residue" evidence="8">
    <location>
        <position position="251"/>
    </location>
</feature>
<feature type="domain" description="Dihydroxy-acid/6-phosphogluconate dehydratase C-terminal" evidence="7">
    <location>
        <begin position="210"/>
        <end position="251"/>
    </location>
</feature>
<proteinExistence type="inferred from homology"/>
<dbReference type="GO" id="GO:0016829">
    <property type="term" value="F:lyase activity"/>
    <property type="evidence" value="ECO:0007669"/>
    <property type="project" value="UniProtKB-KW"/>
</dbReference>
<evidence type="ECO:0000256" key="3">
    <source>
        <dbReference type="ARBA" id="ARBA00023004"/>
    </source>
</evidence>
<dbReference type="InterPro" id="IPR052352">
    <property type="entry name" value="Sugar_Degrad_Dehydratases"/>
</dbReference>
<feature type="non-terminal residue" evidence="8">
    <location>
        <position position="1"/>
    </location>
</feature>
<dbReference type="EMBL" id="BARS01042700">
    <property type="protein sequence ID" value="GAG31617.1"/>
    <property type="molecule type" value="Genomic_DNA"/>
</dbReference>
<evidence type="ECO:0000259" key="7">
    <source>
        <dbReference type="Pfam" id="PF24877"/>
    </source>
</evidence>
<dbReference type="PANTHER" id="PTHR43183:SF1">
    <property type="entry name" value="HYPOTHETICAL DIHYDROXY-ACID DEHYDRATASE (EUROFUNG)-RELATED"/>
    <property type="match status" value="1"/>
</dbReference>
<dbReference type="AlphaFoldDB" id="X0X887"/>
<evidence type="ECO:0000256" key="5">
    <source>
        <dbReference type="ARBA" id="ARBA00023239"/>
    </source>
</evidence>
<dbReference type="InterPro" id="IPR056740">
    <property type="entry name" value="ILV_EDD_C"/>
</dbReference>
<organism evidence="8">
    <name type="scientific">marine sediment metagenome</name>
    <dbReference type="NCBI Taxonomy" id="412755"/>
    <lineage>
        <taxon>unclassified sequences</taxon>
        <taxon>metagenomes</taxon>
        <taxon>ecological metagenomes</taxon>
    </lineage>
</organism>
<dbReference type="GO" id="GO:0046872">
    <property type="term" value="F:metal ion binding"/>
    <property type="evidence" value="ECO:0007669"/>
    <property type="project" value="UniProtKB-KW"/>
</dbReference>
<dbReference type="InterPro" id="IPR000581">
    <property type="entry name" value="ILV_EDD_N"/>
</dbReference>
<name>X0X887_9ZZZZ</name>